<feature type="transmembrane region" description="Helical" evidence="12">
    <location>
        <begin position="76"/>
        <end position="93"/>
    </location>
</feature>
<evidence type="ECO:0000256" key="11">
    <source>
        <dbReference type="ARBA" id="ARBA00023444"/>
    </source>
</evidence>
<keyword evidence="3 12" id="KW-0812">Transmembrane</keyword>
<accession>A0A517MZ68</accession>
<keyword evidence="14" id="KW-1185">Reference proteome</keyword>
<keyword evidence="7" id="KW-0408">Iron</keyword>
<dbReference type="InterPro" id="IPR050450">
    <property type="entry name" value="COX15/CtaA_HemeA_synthase"/>
</dbReference>
<dbReference type="OrthoDB" id="128939at2"/>
<keyword evidence="10" id="KW-1015">Disulfide bond</keyword>
<keyword evidence="6" id="KW-0560">Oxidoreductase</keyword>
<evidence type="ECO:0000256" key="10">
    <source>
        <dbReference type="ARBA" id="ARBA00023157"/>
    </source>
</evidence>
<proteinExistence type="predicted"/>
<dbReference type="GO" id="GO:0016020">
    <property type="term" value="C:membrane"/>
    <property type="evidence" value="ECO:0007669"/>
    <property type="project" value="UniProtKB-SubCell"/>
</dbReference>
<dbReference type="PANTHER" id="PTHR35457:SF1">
    <property type="entry name" value="HEME A SYNTHASE"/>
    <property type="match status" value="1"/>
</dbReference>
<evidence type="ECO:0000256" key="12">
    <source>
        <dbReference type="SAM" id="Phobius"/>
    </source>
</evidence>
<evidence type="ECO:0000256" key="7">
    <source>
        <dbReference type="ARBA" id="ARBA00023004"/>
    </source>
</evidence>
<feature type="transmembrane region" description="Helical" evidence="12">
    <location>
        <begin position="247"/>
        <end position="267"/>
    </location>
</feature>
<dbReference type="PANTHER" id="PTHR35457">
    <property type="entry name" value="HEME A SYNTHASE"/>
    <property type="match status" value="1"/>
</dbReference>
<evidence type="ECO:0000256" key="9">
    <source>
        <dbReference type="ARBA" id="ARBA00023136"/>
    </source>
</evidence>
<dbReference type="InterPro" id="IPR003780">
    <property type="entry name" value="COX15/CtaA_fam"/>
</dbReference>
<evidence type="ECO:0000313" key="14">
    <source>
        <dbReference type="Proteomes" id="UP000319852"/>
    </source>
</evidence>
<keyword evidence="4" id="KW-0479">Metal-binding</keyword>
<feature type="transmembrane region" description="Helical" evidence="12">
    <location>
        <begin position="131"/>
        <end position="156"/>
    </location>
</feature>
<evidence type="ECO:0000256" key="1">
    <source>
        <dbReference type="ARBA" id="ARBA00004141"/>
    </source>
</evidence>
<evidence type="ECO:0000256" key="2">
    <source>
        <dbReference type="ARBA" id="ARBA00022475"/>
    </source>
</evidence>
<protein>
    <submittedName>
        <fullName evidence="13">Heme A synthase</fullName>
    </submittedName>
</protein>
<comment type="pathway">
    <text evidence="11">Porphyrin-containing compound metabolism.</text>
</comment>
<evidence type="ECO:0000313" key="13">
    <source>
        <dbReference type="EMBL" id="QDT00170.1"/>
    </source>
</evidence>
<dbReference type="EMBL" id="CP036263">
    <property type="protein sequence ID" value="QDT00170.1"/>
    <property type="molecule type" value="Genomic_DNA"/>
</dbReference>
<dbReference type="RefSeq" id="WP_145061479.1">
    <property type="nucleotide sequence ID" value="NZ_CP036263.1"/>
</dbReference>
<dbReference type="GO" id="GO:0046872">
    <property type="term" value="F:metal ion binding"/>
    <property type="evidence" value="ECO:0007669"/>
    <property type="project" value="UniProtKB-KW"/>
</dbReference>
<dbReference type="Proteomes" id="UP000319852">
    <property type="component" value="Chromosome"/>
</dbReference>
<keyword evidence="5 12" id="KW-1133">Transmembrane helix</keyword>
<feature type="transmembrane region" description="Helical" evidence="12">
    <location>
        <begin position="18"/>
        <end position="36"/>
    </location>
</feature>
<feature type="transmembrane region" description="Helical" evidence="12">
    <location>
        <begin position="176"/>
        <end position="196"/>
    </location>
</feature>
<feature type="transmembrane region" description="Helical" evidence="12">
    <location>
        <begin position="105"/>
        <end position="125"/>
    </location>
</feature>
<evidence type="ECO:0000256" key="4">
    <source>
        <dbReference type="ARBA" id="ARBA00022723"/>
    </source>
</evidence>
<keyword evidence="9 12" id="KW-0472">Membrane</keyword>
<dbReference type="GO" id="GO:0006784">
    <property type="term" value="P:heme A biosynthetic process"/>
    <property type="evidence" value="ECO:0007669"/>
    <property type="project" value="InterPro"/>
</dbReference>
<evidence type="ECO:0000256" key="3">
    <source>
        <dbReference type="ARBA" id="ARBA00022692"/>
    </source>
</evidence>
<organism evidence="13 14">
    <name type="scientific">Adhaeretor mobilis</name>
    <dbReference type="NCBI Taxonomy" id="1930276"/>
    <lineage>
        <taxon>Bacteria</taxon>
        <taxon>Pseudomonadati</taxon>
        <taxon>Planctomycetota</taxon>
        <taxon>Planctomycetia</taxon>
        <taxon>Pirellulales</taxon>
        <taxon>Lacipirellulaceae</taxon>
        <taxon>Adhaeretor</taxon>
    </lineage>
</organism>
<dbReference type="AlphaFoldDB" id="A0A517MZ68"/>
<reference evidence="13 14" key="1">
    <citation type="submission" date="2019-02" db="EMBL/GenBank/DDBJ databases">
        <title>Deep-cultivation of Planctomycetes and their phenomic and genomic characterization uncovers novel biology.</title>
        <authorList>
            <person name="Wiegand S."/>
            <person name="Jogler M."/>
            <person name="Boedeker C."/>
            <person name="Pinto D."/>
            <person name="Vollmers J."/>
            <person name="Rivas-Marin E."/>
            <person name="Kohn T."/>
            <person name="Peeters S.H."/>
            <person name="Heuer A."/>
            <person name="Rast P."/>
            <person name="Oberbeckmann S."/>
            <person name="Bunk B."/>
            <person name="Jeske O."/>
            <person name="Meyerdierks A."/>
            <person name="Storesund J.E."/>
            <person name="Kallscheuer N."/>
            <person name="Luecker S."/>
            <person name="Lage O.M."/>
            <person name="Pohl T."/>
            <person name="Merkel B.J."/>
            <person name="Hornburger P."/>
            <person name="Mueller R.-W."/>
            <person name="Bruemmer F."/>
            <person name="Labrenz M."/>
            <person name="Spormann A.M."/>
            <person name="Op den Camp H."/>
            <person name="Overmann J."/>
            <person name="Amann R."/>
            <person name="Jetten M.S.M."/>
            <person name="Mascher T."/>
            <person name="Medema M.H."/>
            <person name="Devos D.P."/>
            <person name="Kaster A.-K."/>
            <person name="Ovreas L."/>
            <person name="Rohde M."/>
            <person name="Galperin M.Y."/>
            <person name="Jogler C."/>
        </authorList>
    </citation>
    <scope>NUCLEOTIDE SEQUENCE [LARGE SCALE GENOMIC DNA]</scope>
    <source>
        <strain evidence="13 14">HG15A2</strain>
    </source>
</reference>
<evidence type="ECO:0000256" key="5">
    <source>
        <dbReference type="ARBA" id="ARBA00022989"/>
    </source>
</evidence>
<sequence>MTVPKSINVAASRWPHRWAWLLTAATFPLIWWGGFVTTTDAGMAFRDWLTSDGHFMLTYPWLSSTGDKFIEHGHRLLAVLVGILTIGMVVVAYRCESRTWVRRYSLLLLAGVILQGVLGGLRIVLDERLAAMLHGCSGPLFFALCTAMVVFTSRWWQVQEVTRISDKSHQTATNSLARLAIICCGLAYLQLVVGAAVRHARYLTAPSAATIFQTAIYFHIVLAFLVLGHVLLLALKCFRQHSHRGYAVALSLLLVVQIALGMATWVVRFGVPVWATNIIGDVGLVNVSASTSMAVIITAHVATGSLIVAMSLAMALRTLRQSSFELPKFLSEQGKLLEAHA</sequence>
<keyword evidence="8" id="KW-0350">Heme biosynthesis</keyword>
<keyword evidence="2" id="KW-1003">Cell membrane</keyword>
<dbReference type="Pfam" id="PF02628">
    <property type="entry name" value="COX15-CtaA"/>
    <property type="match status" value="1"/>
</dbReference>
<gene>
    <name evidence="13" type="primary">ctaA</name>
    <name evidence="13" type="ORF">HG15A2_35050</name>
</gene>
<dbReference type="KEGG" id="amob:HG15A2_35050"/>
<feature type="transmembrane region" description="Helical" evidence="12">
    <location>
        <begin position="293"/>
        <end position="316"/>
    </location>
</feature>
<evidence type="ECO:0000256" key="8">
    <source>
        <dbReference type="ARBA" id="ARBA00023133"/>
    </source>
</evidence>
<comment type="subcellular location">
    <subcellularLocation>
        <location evidence="1">Membrane</location>
        <topology evidence="1">Multi-pass membrane protein</topology>
    </subcellularLocation>
</comment>
<name>A0A517MZ68_9BACT</name>
<feature type="transmembrane region" description="Helical" evidence="12">
    <location>
        <begin position="216"/>
        <end position="235"/>
    </location>
</feature>
<evidence type="ECO:0000256" key="6">
    <source>
        <dbReference type="ARBA" id="ARBA00023002"/>
    </source>
</evidence>
<dbReference type="GO" id="GO:0016491">
    <property type="term" value="F:oxidoreductase activity"/>
    <property type="evidence" value="ECO:0007669"/>
    <property type="project" value="UniProtKB-KW"/>
</dbReference>